<evidence type="ECO:0000313" key="2">
    <source>
        <dbReference type="Proteomes" id="UP001146351"/>
    </source>
</evidence>
<organism evidence="1 2">
    <name type="scientific">Penicillium capsulatum</name>
    <dbReference type="NCBI Taxonomy" id="69766"/>
    <lineage>
        <taxon>Eukaryota</taxon>
        <taxon>Fungi</taxon>
        <taxon>Dikarya</taxon>
        <taxon>Ascomycota</taxon>
        <taxon>Pezizomycotina</taxon>
        <taxon>Eurotiomycetes</taxon>
        <taxon>Eurotiomycetidae</taxon>
        <taxon>Eurotiales</taxon>
        <taxon>Aspergillaceae</taxon>
        <taxon>Penicillium</taxon>
    </lineage>
</organism>
<keyword evidence="2" id="KW-1185">Reference proteome</keyword>
<reference evidence="1" key="2">
    <citation type="journal article" date="2023" name="IMA Fungus">
        <title>Comparative genomic study of the Penicillium genus elucidates a diverse pangenome and 15 lateral gene transfer events.</title>
        <authorList>
            <person name="Petersen C."/>
            <person name="Sorensen T."/>
            <person name="Nielsen M.R."/>
            <person name="Sondergaard T.E."/>
            <person name="Sorensen J.L."/>
            <person name="Fitzpatrick D.A."/>
            <person name="Frisvad J.C."/>
            <person name="Nielsen K.L."/>
        </authorList>
    </citation>
    <scope>NUCLEOTIDE SEQUENCE</scope>
    <source>
        <strain evidence="1">IBT 21917</strain>
    </source>
</reference>
<gene>
    <name evidence="1" type="ORF">N7492_010713</name>
</gene>
<dbReference type="EMBL" id="JAPQKO010000009">
    <property type="protein sequence ID" value="KAJ5150362.1"/>
    <property type="molecule type" value="Genomic_DNA"/>
</dbReference>
<evidence type="ECO:0000313" key="1">
    <source>
        <dbReference type="EMBL" id="KAJ5150362.1"/>
    </source>
</evidence>
<comment type="caution">
    <text evidence="1">The sequence shown here is derived from an EMBL/GenBank/DDBJ whole genome shotgun (WGS) entry which is preliminary data.</text>
</comment>
<reference evidence="1" key="1">
    <citation type="submission" date="2022-11" db="EMBL/GenBank/DDBJ databases">
        <authorList>
            <person name="Petersen C."/>
        </authorList>
    </citation>
    <scope>NUCLEOTIDE SEQUENCE</scope>
    <source>
        <strain evidence="1">IBT 21917</strain>
    </source>
</reference>
<proteinExistence type="predicted"/>
<dbReference type="Proteomes" id="UP001146351">
    <property type="component" value="Unassembled WGS sequence"/>
</dbReference>
<accession>A0A9W9LDY6</accession>
<dbReference type="AlphaFoldDB" id="A0A9W9LDY6"/>
<protein>
    <submittedName>
        <fullName evidence="1">Uncharacterized protein</fullName>
    </submittedName>
</protein>
<sequence>MYSTSTRSYQPYCKANCFEDRLDKGFDVFVLILQISVPIVFESYSGKSSREIIKQLLCSVIE</sequence>
<name>A0A9W9LDY6_9EURO</name>